<dbReference type="Proteomes" id="UP000199558">
    <property type="component" value="Unassembled WGS sequence"/>
</dbReference>
<dbReference type="AlphaFoldDB" id="A0A1A9BCS3"/>
<proteinExistence type="predicted"/>
<keyword evidence="2" id="KW-1185">Reference proteome</keyword>
<name>A0A1A9BCS3_9ACTN</name>
<dbReference type="STRING" id="946078.GA0070622_3821"/>
<accession>A0A1A9BCS3</accession>
<protein>
    <recommendedName>
        <fullName evidence="3">DUF4926 domain-containing protein</fullName>
    </recommendedName>
</protein>
<sequence>MELYDLVELRHAIPEENLPAGAVGTIVHVFHRPELAYEVEFTDEEGRTLSSVALTPDEIRQRP</sequence>
<dbReference type="RefSeq" id="WP_218060601.1">
    <property type="nucleotide sequence ID" value="NZ_FLRH01000003.1"/>
</dbReference>
<evidence type="ECO:0000313" key="1">
    <source>
        <dbReference type="EMBL" id="SBT66794.1"/>
    </source>
</evidence>
<dbReference type="InterPro" id="IPR032568">
    <property type="entry name" value="DUF4926"/>
</dbReference>
<reference evidence="2" key="1">
    <citation type="submission" date="2016-06" db="EMBL/GenBank/DDBJ databases">
        <authorList>
            <person name="Varghese N."/>
            <person name="Submissions Spin"/>
        </authorList>
    </citation>
    <scope>NUCLEOTIDE SEQUENCE [LARGE SCALE GENOMIC DNA]</scope>
    <source>
        <strain evidence="2">DSM 45794</strain>
    </source>
</reference>
<dbReference type="Pfam" id="PF16277">
    <property type="entry name" value="DUF4926"/>
    <property type="match status" value="1"/>
</dbReference>
<evidence type="ECO:0008006" key="3">
    <source>
        <dbReference type="Google" id="ProtNLM"/>
    </source>
</evidence>
<gene>
    <name evidence="1" type="ORF">GA0070622_3821</name>
</gene>
<organism evidence="1 2">
    <name type="scientific">Micromonospora sediminicola</name>
    <dbReference type="NCBI Taxonomy" id="946078"/>
    <lineage>
        <taxon>Bacteria</taxon>
        <taxon>Bacillati</taxon>
        <taxon>Actinomycetota</taxon>
        <taxon>Actinomycetes</taxon>
        <taxon>Micromonosporales</taxon>
        <taxon>Micromonosporaceae</taxon>
        <taxon>Micromonospora</taxon>
    </lineage>
</organism>
<dbReference type="EMBL" id="FLRH01000003">
    <property type="protein sequence ID" value="SBT66794.1"/>
    <property type="molecule type" value="Genomic_DNA"/>
</dbReference>
<evidence type="ECO:0000313" key="2">
    <source>
        <dbReference type="Proteomes" id="UP000199558"/>
    </source>
</evidence>